<protein>
    <submittedName>
        <fullName evidence="2">Putative alkylmercury lyase</fullName>
    </submittedName>
</protein>
<organism evidence="2 3">
    <name type="scientific">Mycobacterium tuberculosis</name>
    <dbReference type="NCBI Taxonomy" id="1773"/>
    <lineage>
        <taxon>Bacteria</taxon>
        <taxon>Bacillati</taxon>
        <taxon>Actinomycetota</taxon>
        <taxon>Actinomycetes</taxon>
        <taxon>Mycobacteriales</taxon>
        <taxon>Mycobacteriaceae</taxon>
        <taxon>Mycobacterium</taxon>
        <taxon>Mycobacterium tuberculosis complex</taxon>
    </lineage>
</organism>
<gene>
    <name evidence="2" type="ORF">ERS007703_00890</name>
</gene>
<feature type="region of interest" description="Disordered" evidence="1">
    <location>
        <begin position="35"/>
        <end position="82"/>
    </location>
</feature>
<accession>A0A0U0QPR7</accession>
<sequence>MALAKLAQSADRIAARQRMQRSLAQLVATCELPAPTGTAPIERRISESFAASRSTRRSPIAQSMTRPSPPRPGSPTLPVDGEDPFAEAVLTASVSCRLYPTDTGGTPADRCTPATGGEFPTSALIASRGAAYPATQPNGPSIRTILRALAIHRRPSANSKLGAVTTEFDTSAPRILDQLHASDVIRLDASARCILSPQHRIRIVFRSPMVPRFSG</sequence>
<evidence type="ECO:0000313" key="2">
    <source>
        <dbReference type="EMBL" id="COV23241.1"/>
    </source>
</evidence>
<dbReference type="Proteomes" id="UP000038802">
    <property type="component" value="Unassembled WGS sequence"/>
</dbReference>
<reference evidence="3" key="1">
    <citation type="submission" date="2015-03" db="EMBL/GenBank/DDBJ databases">
        <authorList>
            <consortium name="Pathogen Informatics"/>
        </authorList>
    </citation>
    <scope>NUCLEOTIDE SEQUENCE [LARGE SCALE GENOMIC DNA]</scope>
    <source>
        <strain evidence="3">K00500041</strain>
    </source>
</reference>
<proteinExistence type="predicted"/>
<evidence type="ECO:0000256" key="1">
    <source>
        <dbReference type="SAM" id="MobiDB-lite"/>
    </source>
</evidence>
<evidence type="ECO:0000313" key="3">
    <source>
        <dbReference type="Proteomes" id="UP000038802"/>
    </source>
</evidence>
<dbReference type="GO" id="GO:0016829">
    <property type="term" value="F:lyase activity"/>
    <property type="evidence" value="ECO:0007669"/>
    <property type="project" value="UniProtKB-KW"/>
</dbReference>
<dbReference type="AlphaFoldDB" id="A0A0U0QPR7"/>
<name>A0A0U0QPR7_MYCTX</name>
<dbReference type="EMBL" id="CSAE01000063">
    <property type="protein sequence ID" value="COV23241.1"/>
    <property type="molecule type" value="Genomic_DNA"/>
</dbReference>
<keyword evidence="2" id="KW-0456">Lyase</keyword>